<reference evidence="4" key="2">
    <citation type="submission" date="2014-03" db="EMBL/GenBank/DDBJ databases">
        <title>The whipworm genome and dual-species transcriptomics of an intimate host-pathogen interaction.</title>
        <authorList>
            <person name="Foth B.J."/>
            <person name="Tsai I.J."/>
            <person name="Reid A.J."/>
            <person name="Bancroft A.J."/>
            <person name="Nichol S."/>
            <person name="Tracey A."/>
            <person name="Holroyd N."/>
            <person name="Cotton J.A."/>
            <person name="Stanley E.J."/>
            <person name="Zarowiecki M."/>
            <person name="Liu J.Z."/>
            <person name="Huckvale T."/>
            <person name="Cooper P.J."/>
            <person name="Grencis R.K."/>
            <person name="Berriman M."/>
        </authorList>
    </citation>
    <scope>NUCLEOTIDE SEQUENCE [LARGE SCALE GENOMIC DNA]</scope>
</reference>
<proteinExistence type="predicted"/>
<dbReference type="Pfam" id="PF00635">
    <property type="entry name" value="Motile_Sperm"/>
    <property type="match status" value="1"/>
</dbReference>
<feature type="compositionally biased region" description="Basic residues" evidence="2">
    <location>
        <begin position="226"/>
        <end position="242"/>
    </location>
</feature>
<keyword evidence="1" id="KW-0206">Cytoskeleton</keyword>
<evidence type="ECO:0000256" key="1">
    <source>
        <dbReference type="RuleBase" id="RU003425"/>
    </source>
</evidence>
<dbReference type="InterPro" id="IPR000535">
    <property type="entry name" value="MSP_dom"/>
</dbReference>
<keyword evidence="1" id="KW-0963">Cytoplasm</keyword>
<accession>A0A077Z9L6</accession>
<dbReference type="Proteomes" id="UP000030665">
    <property type="component" value="Unassembled WGS sequence"/>
</dbReference>
<feature type="compositionally biased region" description="Low complexity" evidence="2">
    <location>
        <begin position="185"/>
        <end position="196"/>
    </location>
</feature>
<protein>
    <recommendedName>
        <fullName evidence="1">Major sperm protein</fullName>
    </recommendedName>
</protein>
<comment type="function">
    <text evidence="1">Central component in molecular interactions underlying sperm crawling. Forms an extensive filament system that extends from sperm villipoda, along the leading edge of the pseudopod.</text>
</comment>
<feature type="region of interest" description="Disordered" evidence="2">
    <location>
        <begin position="164"/>
        <end position="204"/>
    </location>
</feature>
<gene>
    <name evidence="4" type="ORF">TTRE_0000462501</name>
</gene>
<organism evidence="4 5">
    <name type="scientific">Trichuris trichiura</name>
    <name type="common">Whipworm</name>
    <name type="synonym">Trichocephalus trichiurus</name>
    <dbReference type="NCBI Taxonomy" id="36087"/>
    <lineage>
        <taxon>Eukaryota</taxon>
        <taxon>Metazoa</taxon>
        <taxon>Ecdysozoa</taxon>
        <taxon>Nematoda</taxon>
        <taxon>Enoplea</taxon>
        <taxon>Dorylaimia</taxon>
        <taxon>Trichinellida</taxon>
        <taxon>Trichuridae</taxon>
        <taxon>Trichuris</taxon>
    </lineage>
</organism>
<reference evidence="4" key="1">
    <citation type="submission" date="2014-01" db="EMBL/GenBank/DDBJ databases">
        <authorList>
            <person name="Aslett M."/>
        </authorList>
    </citation>
    <scope>NUCLEOTIDE SEQUENCE</scope>
</reference>
<feature type="domain" description="MSP" evidence="3">
    <location>
        <begin position="28"/>
        <end position="143"/>
    </location>
</feature>
<feature type="region of interest" description="Disordered" evidence="2">
    <location>
        <begin position="226"/>
        <end position="257"/>
    </location>
</feature>
<evidence type="ECO:0000259" key="3">
    <source>
        <dbReference type="PROSITE" id="PS50202"/>
    </source>
</evidence>
<feature type="compositionally biased region" description="Basic residues" evidence="2">
    <location>
        <begin position="164"/>
        <end position="180"/>
    </location>
</feature>
<dbReference type="Gene3D" id="2.60.40.10">
    <property type="entry name" value="Immunoglobulins"/>
    <property type="match status" value="1"/>
</dbReference>
<evidence type="ECO:0000313" key="5">
    <source>
        <dbReference type="Proteomes" id="UP000030665"/>
    </source>
</evidence>
<dbReference type="SUPFAM" id="SSF49354">
    <property type="entry name" value="PapD-like"/>
    <property type="match status" value="1"/>
</dbReference>
<dbReference type="InterPro" id="IPR008962">
    <property type="entry name" value="PapD-like_sf"/>
</dbReference>
<dbReference type="PROSITE" id="PS50202">
    <property type="entry name" value="MSP"/>
    <property type="match status" value="1"/>
</dbReference>
<name>A0A077Z9L6_TRITR</name>
<dbReference type="AlphaFoldDB" id="A0A077Z9L6"/>
<sequence>MTLNTCNESKSAECEVVPTLIPAIASCKVAVGPSKVLLNPSYQSPSSKAIVITNQLDYPLSFNVRSTQKVFLVAVPPCGVVNANDHMRAEIRLHRIWNNKFHRQDDHIIFDFYKTAENCETDQKDKMVSSSVLCRKIIRVKYSRRIEGEMKRLSIPCRQRTIGGKKKFINKDRSQRKKNIPRQTSSIGERSRSSSSDPLDFKKPCPTSIFVRRALKRGREKRRLRLERQRGRMLRRKVMSKVHKTDSRKGRKSKRGH</sequence>
<dbReference type="InterPro" id="IPR013783">
    <property type="entry name" value="Ig-like_fold"/>
</dbReference>
<evidence type="ECO:0000313" key="4">
    <source>
        <dbReference type="EMBL" id="CDW56348.1"/>
    </source>
</evidence>
<keyword evidence="5" id="KW-1185">Reference proteome</keyword>
<dbReference type="EMBL" id="HG806030">
    <property type="protein sequence ID" value="CDW56348.1"/>
    <property type="molecule type" value="Genomic_DNA"/>
</dbReference>
<evidence type="ECO:0000256" key="2">
    <source>
        <dbReference type="SAM" id="MobiDB-lite"/>
    </source>
</evidence>